<comment type="caution">
    <text evidence="14">The sequence shown here is derived from an EMBL/GenBank/DDBJ whole genome shotgun (WGS) entry which is preliminary data.</text>
</comment>
<dbReference type="PANTHER" id="PTHR43294:SF20">
    <property type="entry name" value="P-TYPE ATPASE"/>
    <property type="match status" value="1"/>
</dbReference>
<feature type="region of interest" description="Disordered" evidence="11">
    <location>
        <begin position="1"/>
        <end position="20"/>
    </location>
</feature>
<gene>
    <name evidence="14" type="ORF">GCM10010964_16980</name>
</gene>
<dbReference type="SUPFAM" id="SSF81660">
    <property type="entry name" value="Metal cation-transporting ATPase, ATP-binding domain N"/>
    <property type="match status" value="1"/>
</dbReference>
<proteinExistence type="inferred from homology"/>
<keyword evidence="6" id="KW-0547">Nucleotide-binding</keyword>
<evidence type="ECO:0000256" key="9">
    <source>
        <dbReference type="ARBA" id="ARBA00022989"/>
    </source>
</evidence>
<dbReference type="AlphaFoldDB" id="A0A8J2ZAW8"/>
<feature type="transmembrane region" description="Helical" evidence="12">
    <location>
        <begin position="74"/>
        <end position="92"/>
    </location>
</feature>
<dbReference type="GO" id="GO:0005886">
    <property type="term" value="C:plasma membrane"/>
    <property type="evidence" value="ECO:0007669"/>
    <property type="project" value="UniProtKB-SubCell"/>
</dbReference>
<evidence type="ECO:0000256" key="1">
    <source>
        <dbReference type="ARBA" id="ARBA00004651"/>
    </source>
</evidence>
<feature type="transmembrane region" description="Helical" evidence="12">
    <location>
        <begin position="286"/>
        <end position="314"/>
    </location>
</feature>
<evidence type="ECO:0000313" key="15">
    <source>
        <dbReference type="Proteomes" id="UP000597507"/>
    </source>
</evidence>
<dbReference type="Pfam" id="PF00690">
    <property type="entry name" value="Cation_ATPase_N"/>
    <property type="match status" value="1"/>
</dbReference>
<dbReference type="InterPro" id="IPR023214">
    <property type="entry name" value="HAD_sf"/>
</dbReference>
<dbReference type="SUPFAM" id="SSF56784">
    <property type="entry name" value="HAD-like"/>
    <property type="match status" value="1"/>
</dbReference>
<evidence type="ECO:0000256" key="8">
    <source>
        <dbReference type="ARBA" id="ARBA00022967"/>
    </source>
</evidence>
<dbReference type="Gene3D" id="1.20.1110.10">
    <property type="entry name" value="Calcium-transporting ATPase, transmembrane domain"/>
    <property type="match status" value="1"/>
</dbReference>
<evidence type="ECO:0000256" key="7">
    <source>
        <dbReference type="ARBA" id="ARBA00022840"/>
    </source>
</evidence>
<dbReference type="Gene3D" id="3.40.50.1000">
    <property type="entry name" value="HAD superfamily/HAD-like"/>
    <property type="match status" value="1"/>
</dbReference>
<dbReference type="InterPro" id="IPR008250">
    <property type="entry name" value="ATPase_P-typ_transduc_dom_A_sf"/>
</dbReference>
<dbReference type="GO" id="GO:0005524">
    <property type="term" value="F:ATP binding"/>
    <property type="evidence" value="ECO:0007669"/>
    <property type="project" value="UniProtKB-KW"/>
</dbReference>
<dbReference type="FunFam" id="2.70.150.10:FF:000016">
    <property type="entry name" value="Calcium-transporting P-type ATPase putative"/>
    <property type="match status" value="1"/>
</dbReference>
<evidence type="ECO:0000256" key="2">
    <source>
        <dbReference type="ARBA" id="ARBA00005675"/>
    </source>
</evidence>
<keyword evidence="4 12" id="KW-0812">Transmembrane</keyword>
<protein>
    <submittedName>
        <fullName evidence="14">ATPase</fullName>
    </submittedName>
</protein>
<dbReference type="InterPro" id="IPR036412">
    <property type="entry name" value="HAD-like_sf"/>
</dbReference>
<evidence type="ECO:0000256" key="3">
    <source>
        <dbReference type="ARBA" id="ARBA00022475"/>
    </source>
</evidence>
<dbReference type="FunFam" id="3.40.50.1000:FF:000028">
    <property type="entry name" value="Calcium-transporting P-type ATPase, putative"/>
    <property type="match status" value="1"/>
</dbReference>
<feature type="transmembrane region" description="Helical" evidence="12">
    <location>
        <begin position="871"/>
        <end position="888"/>
    </location>
</feature>
<dbReference type="InterPro" id="IPR004014">
    <property type="entry name" value="ATPase_P-typ_cation-transptr_N"/>
</dbReference>
<dbReference type="InterPro" id="IPR059000">
    <property type="entry name" value="ATPase_P-type_domA"/>
</dbReference>
<feature type="transmembrane region" description="Helical" evidence="12">
    <location>
        <begin position="98"/>
        <end position="117"/>
    </location>
</feature>
<dbReference type="SFLD" id="SFLDS00003">
    <property type="entry name" value="Haloacid_Dehalogenase"/>
    <property type="match status" value="1"/>
</dbReference>
<dbReference type="InterPro" id="IPR050510">
    <property type="entry name" value="Cation_transp_ATPase_P-type"/>
</dbReference>
<dbReference type="Pfam" id="PF00689">
    <property type="entry name" value="Cation_ATPase_C"/>
    <property type="match status" value="1"/>
</dbReference>
<accession>A0A8J2ZAW8</accession>
<dbReference type="GO" id="GO:1990573">
    <property type="term" value="P:potassium ion import across plasma membrane"/>
    <property type="evidence" value="ECO:0007669"/>
    <property type="project" value="TreeGrafter"/>
</dbReference>
<evidence type="ECO:0000259" key="13">
    <source>
        <dbReference type="SMART" id="SM00831"/>
    </source>
</evidence>
<dbReference type="Pfam" id="PF13246">
    <property type="entry name" value="Cation_ATPase"/>
    <property type="match status" value="1"/>
</dbReference>
<dbReference type="InterPro" id="IPR023298">
    <property type="entry name" value="ATPase_P-typ_TM_dom_sf"/>
</dbReference>
<feature type="transmembrane region" description="Helical" evidence="12">
    <location>
        <begin position="263"/>
        <end position="280"/>
    </location>
</feature>
<dbReference type="InterPro" id="IPR001757">
    <property type="entry name" value="P_typ_ATPase"/>
</dbReference>
<dbReference type="SUPFAM" id="SSF81653">
    <property type="entry name" value="Calcium ATPase, transduction domain A"/>
    <property type="match status" value="1"/>
</dbReference>
<dbReference type="SUPFAM" id="SSF81665">
    <property type="entry name" value="Calcium ATPase, transmembrane domain M"/>
    <property type="match status" value="1"/>
</dbReference>
<keyword evidence="15" id="KW-1185">Reference proteome</keyword>
<dbReference type="GO" id="GO:0030007">
    <property type="term" value="P:intracellular potassium ion homeostasis"/>
    <property type="evidence" value="ECO:0007669"/>
    <property type="project" value="TreeGrafter"/>
</dbReference>
<evidence type="ECO:0000256" key="4">
    <source>
        <dbReference type="ARBA" id="ARBA00022692"/>
    </source>
</evidence>
<reference evidence="14 15" key="1">
    <citation type="journal article" date="2014" name="Int. J. Syst. Evol. Microbiol.">
        <title>Complete genome sequence of Corynebacterium casei LMG S-19264T (=DSM 44701T), isolated from a smear-ripened cheese.</title>
        <authorList>
            <consortium name="US DOE Joint Genome Institute (JGI-PGF)"/>
            <person name="Walter F."/>
            <person name="Albersmeier A."/>
            <person name="Kalinowski J."/>
            <person name="Ruckert C."/>
        </authorList>
    </citation>
    <scope>NUCLEOTIDE SEQUENCE [LARGE SCALE GENOMIC DNA]</scope>
    <source>
        <strain evidence="14 15">CGMCC 1.16330</strain>
    </source>
</reference>
<feature type="compositionally biased region" description="Low complexity" evidence="11">
    <location>
        <begin position="7"/>
        <end position="20"/>
    </location>
</feature>
<dbReference type="InterPro" id="IPR018303">
    <property type="entry name" value="ATPase_P-typ_P_site"/>
</dbReference>
<feature type="domain" description="Cation-transporting P-type ATPase N-terminal" evidence="13">
    <location>
        <begin position="20"/>
        <end position="94"/>
    </location>
</feature>
<comment type="subcellular location">
    <subcellularLocation>
        <location evidence="1">Cell membrane</location>
        <topology evidence="1">Multi-pass membrane protein</topology>
    </subcellularLocation>
</comment>
<sequence>MTGGDRPAAAAAIPGEAAPPWHTLEPEAVAARFGTCLRTGLTAAEARRRLAEHGPNRLRTQPPRGPLAILARQFADVMVGLLVAAAVVAGAIGEAVDAAAILAIVALNAVVGFVQEYRAERALLALRSMAAPRATAVRDGRVVPLPAADLVPGDVVLLEAGAVVPADLRLVEAVRLHVQEAALTGESQALEKGTEALATPGLALGDRVNMAYGGTMVTRGRGRGVVVATGMATEFGRIADLLSATGDTRTPLQRRLARLGRQLALAAIVACMVVFALGMLRGEPPALMFLTAVSLAVAAVPEALPAVVTVGLALGAQRMVRRNALIRRLPAVETLGSVTVICSDKTGTLTQNRMRAEAFVLEESGARHGPVVPPGAAQREPWRSLLRAMALCNDASAEADGRLVGDPTEVALAVAAREAGFGRSVLERDAPRLAELPFDAERKRMTTLHRAPEGGGRVVAFTKGAPESVIALCSARLAEAGPAPLDTPRLLAQAERMAAEGLRVLAFARRDWPAPPEPLAPETAERDLVLLGLVGLMDPPRPEAAQAVAECRAAGITPVMVTGDHPLTALAIAGRLGILDAPADGERRHRVLTGQELAAIGPEALAERAAHLRVYARVDPAQKIAIVEALQRRGEVVAMTGDGVNDAPALKRADIGVAMGRIGTDVAREAADMVLLDDNFASIVAAVREGRRIFDNIRKFVQFVLAGNLGEFLVLLVAPFLGLPIPLLPVHILWVNLVTDGLPGLALAAEPEERDVMRRPPRPPAESVFARGLAARIVWIGLLIGALSLAVQACGLASDSPRWQTMVFTALVFCQLFQAMAIRTERESLFRAGPGSNRAMLGAVLGGAALQLAVIYVPWLNEAMRTQPLTAGELAFCVAVSALVLVAIEAEKWLMRRGALRHGAAR</sequence>
<dbReference type="Gene3D" id="2.70.150.10">
    <property type="entry name" value="Calcium-transporting ATPase, cytoplasmic transduction domain A"/>
    <property type="match status" value="1"/>
</dbReference>
<dbReference type="PANTHER" id="PTHR43294">
    <property type="entry name" value="SODIUM/POTASSIUM-TRANSPORTING ATPASE SUBUNIT ALPHA"/>
    <property type="match status" value="1"/>
</dbReference>
<dbReference type="PROSITE" id="PS00154">
    <property type="entry name" value="ATPASE_E1_E2"/>
    <property type="match status" value="1"/>
</dbReference>
<keyword evidence="8" id="KW-1278">Translocase</keyword>
<dbReference type="InterPro" id="IPR006068">
    <property type="entry name" value="ATPase_P-typ_cation-transptr_C"/>
</dbReference>
<dbReference type="PRINTS" id="PR00119">
    <property type="entry name" value="CATATPASE"/>
</dbReference>
<dbReference type="GO" id="GO:0036376">
    <property type="term" value="P:sodium ion export across plasma membrane"/>
    <property type="evidence" value="ECO:0007669"/>
    <property type="project" value="TreeGrafter"/>
</dbReference>
<dbReference type="Pfam" id="PF00122">
    <property type="entry name" value="E1-E2_ATPase"/>
    <property type="match status" value="1"/>
</dbReference>
<dbReference type="FunFam" id="3.40.50.1000:FF:000001">
    <property type="entry name" value="Phospholipid-transporting ATPase IC"/>
    <property type="match status" value="1"/>
</dbReference>
<evidence type="ECO:0000256" key="6">
    <source>
        <dbReference type="ARBA" id="ARBA00022741"/>
    </source>
</evidence>
<dbReference type="EMBL" id="BMKS01000004">
    <property type="protein sequence ID" value="GGG29677.1"/>
    <property type="molecule type" value="Genomic_DNA"/>
</dbReference>
<dbReference type="Proteomes" id="UP000597507">
    <property type="component" value="Unassembled WGS sequence"/>
</dbReference>
<organism evidence="14 15">
    <name type="scientific">Caldovatus sediminis</name>
    <dbReference type="NCBI Taxonomy" id="2041189"/>
    <lineage>
        <taxon>Bacteria</taxon>
        <taxon>Pseudomonadati</taxon>
        <taxon>Pseudomonadota</taxon>
        <taxon>Alphaproteobacteria</taxon>
        <taxon>Acetobacterales</taxon>
        <taxon>Roseomonadaceae</taxon>
        <taxon>Caldovatus</taxon>
    </lineage>
</organism>
<dbReference type="GO" id="GO:0005391">
    <property type="term" value="F:P-type sodium:potassium-exchanging transporter activity"/>
    <property type="evidence" value="ECO:0007669"/>
    <property type="project" value="TreeGrafter"/>
</dbReference>
<evidence type="ECO:0000256" key="5">
    <source>
        <dbReference type="ARBA" id="ARBA00022723"/>
    </source>
</evidence>
<dbReference type="Gene3D" id="3.40.1110.10">
    <property type="entry name" value="Calcium-transporting ATPase, cytoplasmic domain N"/>
    <property type="match status" value="1"/>
</dbReference>
<evidence type="ECO:0000256" key="10">
    <source>
        <dbReference type="ARBA" id="ARBA00023136"/>
    </source>
</evidence>
<dbReference type="PRINTS" id="PR00120">
    <property type="entry name" value="HATPASE"/>
</dbReference>
<dbReference type="Pfam" id="PF08282">
    <property type="entry name" value="Hydrolase_3"/>
    <property type="match status" value="1"/>
</dbReference>
<dbReference type="GO" id="GO:0046872">
    <property type="term" value="F:metal ion binding"/>
    <property type="evidence" value="ECO:0007669"/>
    <property type="project" value="UniProtKB-KW"/>
</dbReference>
<dbReference type="RefSeq" id="WP_229677882.1">
    <property type="nucleotide sequence ID" value="NZ_BMKS01000004.1"/>
</dbReference>
<evidence type="ECO:0000256" key="12">
    <source>
        <dbReference type="SAM" id="Phobius"/>
    </source>
</evidence>
<keyword evidence="10 12" id="KW-0472">Membrane</keyword>
<dbReference type="InterPro" id="IPR044492">
    <property type="entry name" value="P_typ_ATPase_HD_dom"/>
</dbReference>
<dbReference type="SFLD" id="SFLDF00027">
    <property type="entry name" value="p-type_atpase"/>
    <property type="match status" value="1"/>
</dbReference>
<dbReference type="GO" id="GO:0016887">
    <property type="term" value="F:ATP hydrolysis activity"/>
    <property type="evidence" value="ECO:0007669"/>
    <property type="project" value="InterPro"/>
</dbReference>
<keyword evidence="3" id="KW-1003">Cell membrane</keyword>
<dbReference type="GO" id="GO:0006883">
    <property type="term" value="P:intracellular sodium ion homeostasis"/>
    <property type="evidence" value="ECO:0007669"/>
    <property type="project" value="TreeGrafter"/>
</dbReference>
<keyword evidence="5" id="KW-0479">Metal-binding</keyword>
<dbReference type="InterPro" id="IPR023299">
    <property type="entry name" value="ATPase_P-typ_cyto_dom_N"/>
</dbReference>
<evidence type="ECO:0000256" key="11">
    <source>
        <dbReference type="SAM" id="MobiDB-lite"/>
    </source>
</evidence>
<dbReference type="GO" id="GO:1902600">
    <property type="term" value="P:proton transmembrane transport"/>
    <property type="evidence" value="ECO:0007669"/>
    <property type="project" value="TreeGrafter"/>
</dbReference>
<dbReference type="SMART" id="SM00831">
    <property type="entry name" value="Cation_ATPase_N"/>
    <property type="match status" value="1"/>
</dbReference>
<dbReference type="SFLD" id="SFLDG00002">
    <property type="entry name" value="C1.7:_P-type_atpase_like"/>
    <property type="match status" value="1"/>
</dbReference>
<keyword evidence="9 12" id="KW-1133">Transmembrane helix</keyword>
<evidence type="ECO:0000313" key="14">
    <source>
        <dbReference type="EMBL" id="GGG29677.1"/>
    </source>
</evidence>
<keyword evidence="7" id="KW-0067">ATP-binding</keyword>
<feature type="transmembrane region" description="Helical" evidence="12">
    <location>
        <begin position="841"/>
        <end position="859"/>
    </location>
</feature>
<name>A0A8J2ZAW8_9PROT</name>
<feature type="transmembrane region" description="Helical" evidence="12">
    <location>
        <begin position="768"/>
        <end position="791"/>
    </location>
</feature>
<comment type="similarity">
    <text evidence="2">Belongs to the cation transport ATPase (P-type) (TC 3.A.3) family. Type IIA subfamily.</text>
</comment>
<dbReference type="NCBIfam" id="TIGR01494">
    <property type="entry name" value="ATPase_P-type"/>
    <property type="match status" value="2"/>
</dbReference>